<keyword evidence="3" id="KW-0479">Metal-binding</keyword>
<dbReference type="RefSeq" id="WP_110781477.1">
    <property type="nucleotide sequence ID" value="NZ_QJTI01000016.1"/>
</dbReference>
<dbReference type="PANTHER" id="PTHR45663:SF11">
    <property type="entry name" value="GEO12009P1"/>
    <property type="match status" value="1"/>
</dbReference>
<comment type="similarity">
    <text evidence="1">Belongs to the thioredoxin family.</text>
</comment>
<dbReference type="InterPro" id="IPR049299">
    <property type="entry name" value="Thio2_N"/>
</dbReference>
<organism evidence="9 10">
    <name type="scientific">Rhodopseudomonas faecalis</name>
    <dbReference type="NCBI Taxonomy" id="99655"/>
    <lineage>
        <taxon>Bacteria</taxon>
        <taxon>Pseudomonadati</taxon>
        <taxon>Pseudomonadota</taxon>
        <taxon>Alphaproteobacteria</taxon>
        <taxon>Hyphomicrobiales</taxon>
        <taxon>Nitrobacteraceae</taxon>
        <taxon>Rhodopseudomonas</taxon>
    </lineage>
</organism>
<gene>
    <name evidence="9" type="ORF">BJ122_11666</name>
</gene>
<dbReference type="Pfam" id="PF21352">
    <property type="entry name" value="Zn_ribbon_Thio2"/>
    <property type="match status" value="1"/>
</dbReference>
<dbReference type="GO" id="GO:0005829">
    <property type="term" value="C:cytosol"/>
    <property type="evidence" value="ECO:0007669"/>
    <property type="project" value="TreeGrafter"/>
</dbReference>
<reference evidence="9 10" key="1">
    <citation type="submission" date="2018-06" db="EMBL/GenBank/DDBJ databases">
        <title>Genomic Encyclopedia of Archaeal and Bacterial Type Strains, Phase II (KMG-II): from individual species to whole genera.</title>
        <authorList>
            <person name="Goeker M."/>
        </authorList>
    </citation>
    <scope>NUCLEOTIDE SEQUENCE [LARGE SCALE GENOMIC DNA]</scope>
    <source>
        <strain evidence="9 10">JCM 11668</strain>
    </source>
</reference>
<evidence type="ECO:0000313" key="10">
    <source>
        <dbReference type="Proteomes" id="UP000248148"/>
    </source>
</evidence>
<dbReference type="AlphaFoldDB" id="A0A318TBA1"/>
<dbReference type="GO" id="GO:0046872">
    <property type="term" value="F:metal ion binding"/>
    <property type="evidence" value="ECO:0007669"/>
    <property type="project" value="UniProtKB-KW"/>
</dbReference>
<dbReference type="PANTHER" id="PTHR45663">
    <property type="entry name" value="GEO12009P1"/>
    <property type="match status" value="1"/>
</dbReference>
<keyword evidence="6" id="KW-0676">Redox-active center</keyword>
<evidence type="ECO:0000256" key="2">
    <source>
        <dbReference type="ARBA" id="ARBA00022448"/>
    </source>
</evidence>
<dbReference type="InterPro" id="IPR013766">
    <property type="entry name" value="Thioredoxin_domain"/>
</dbReference>
<dbReference type="Pfam" id="PF00085">
    <property type="entry name" value="Thioredoxin"/>
    <property type="match status" value="1"/>
</dbReference>
<proteinExistence type="inferred from homology"/>
<keyword evidence="5" id="KW-1015">Disulfide bond</keyword>
<dbReference type="NCBIfam" id="TIGR01068">
    <property type="entry name" value="thioredoxin"/>
    <property type="match status" value="1"/>
</dbReference>
<keyword evidence="4" id="KW-0249">Electron transport</keyword>
<evidence type="ECO:0000256" key="6">
    <source>
        <dbReference type="ARBA" id="ARBA00023284"/>
    </source>
</evidence>
<dbReference type="Gene3D" id="3.40.30.10">
    <property type="entry name" value="Glutaredoxin"/>
    <property type="match status" value="1"/>
</dbReference>
<dbReference type="SUPFAM" id="SSF52833">
    <property type="entry name" value="Thioredoxin-like"/>
    <property type="match status" value="1"/>
</dbReference>
<dbReference type="Proteomes" id="UP000248148">
    <property type="component" value="Unassembled WGS sequence"/>
</dbReference>
<dbReference type="PROSITE" id="PS51352">
    <property type="entry name" value="THIOREDOXIN_2"/>
    <property type="match status" value="1"/>
</dbReference>
<feature type="domain" description="Thioredoxin" evidence="8">
    <location>
        <begin position="16"/>
        <end position="142"/>
    </location>
</feature>
<evidence type="ECO:0000256" key="4">
    <source>
        <dbReference type="ARBA" id="ARBA00022982"/>
    </source>
</evidence>
<dbReference type="InterPro" id="IPR005746">
    <property type="entry name" value="Thioredoxin"/>
</dbReference>
<evidence type="ECO:0000256" key="1">
    <source>
        <dbReference type="ARBA" id="ARBA00008987"/>
    </source>
</evidence>
<dbReference type="EMBL" id="QJTI01000016">
    <property type="protein sequence ID" value="PYF01934.1"/>
    <property type="molecule type" value="Genomic_DNA"/>
</dbReference>
<comment type="caution">
    <text evidence="9">The sequence shown here is derived from an EMBL/GenBank/DDBJ whole genome shotgun (WGS) entry which is preliminary data.</text>
</comment>
<dbReference type="InterPro" id="IPR036249">
    <property type="entry name" value="Thioredoxin-like_sf"/>
</dbReference>
<dbReference type="NCBIfam" id="NF008229">
    <property type="entry name" value="PRK10996.1"/>
    <property type="match status" value="1"/>
</dbReference>
<dbReference type="CDD" id="cd02947">
    <property type="entry name" value="TRX_family"/>
    <property type="match status" value="1"/>
</dbReference>
<dbReference type="Gene3D" id="2.30.30.380">
    <property type="entry name" value="Zn-finger domain of Sec23/24"/>
    <property type="match status" value="1"/>
</dbReference>
<evidence type="ECO:0000256" key="7">
    <source>
        <dbReference type="NCBIfam" id="TIGR01068"/>
    </source>
</evidence>
<evidence type="ECO:0000256" key="3">
    <source>
        <dbReference type="ARBA" id="ARBA00022723"/>
    </source>
</evidence>
<dbReference type="OrthoDB" id="9790390at2"/>
<dbReference type="PRINTS" id="PR00421">
    <property type="entry name" value="THIOREDOXIN"/>
</dbReference>
<protein>
    <recommendedName>
        <fullName evidence="7">Thioredoxin</fullName>
    </recommendedName>
</protein>
<name>A0A318TBA1_9BRAD</name>
<evidence type="ECO:0000259" key="8">
    <source>
        <dbReference type="PROSITE" id="PS51352"/>
    </source>
</evidence>
<accession>A0A318TBA1</accession>
<sequence length="142" mass="15095">MDQLIVCPHCGATNRLPDGRPASAAKCGKCGVALFGGHPADVSAAIFSRHIERSTIPVLVDVWAPWCAPCRMMAPAFAAAAAELEPQVRLVKLNSDVEQAVAAQLGISGIPTLLLFRGGREIARQSGAMSARQIVQWTKQHL</sequence>
<dbReference type="InterPro" id="IPR017937">
    <property type="entry name" value="Thioredoxin_CS"/>
</dbReference>
<dbReference type="GO" id="GO:0045454">
    <property type="term" value="P:cell redox homeostasis"/>
    <property type="evidence" value="ECO:0007669"/>
    <property type="project" value="TreeGrafter"/>
</dbReference>
<evidence type="ECO:0000256" key="5">
    <source>
        <dbReference type="ARBA" id="ARBA00023157"/>
    </source>
</evidence>
<dbReference type="PROSITE" id="PS00194">
    <property type="entry name" value="THIOREDOXIN_1"/>
    <property type="match status" value="1"/>
</dbReference>
<dbReference type="GO" id="GO:0015035">
    <property type="term" value="F:protein-disulfide reductase activity"/>
    <property type="evidence" value="ECO:0007669"/>
    <property type="project" value="UniProtKB-UniRule"/>
</dbReference>
<keyword evidence="2" id="KW-0813">Transport</keyword>
<evidence type="ECO:0000313" key="9">
    <source>
        <dbReference type="EMBL" id="PYF01934.1"/>
    </source>
</evidence>
<keyword evidence="10" id="KW-1185">Reference proteome</keyword>